<protein>
    <submittedName>
        <fullName evidence="1">Uncharacterized protein</fullName>
    </submittedName>
</protein>
<evidence type="ECO:0000313" key="2">
    <source>
        <dbReference type="Proteomes" id="UP001054945"/>
    </source>
</evidence>
<name>A0AAV4QLS6_CAEEX</name>
<gene>
    <name evidence="1" type="ORF">CEXT_30411</name>
</gene>
<proteinExistence type="predicted"/>
<organism evidence="1 2">
    <name type="scientific">Caerostris extrusa</name>
    <name type="common">Bark spider</name>
    <name type="synonym">Caerostris bankana</name>
    <dbReference type="NCBI Taxonomy" id="172846"/>
    <lineage>
        <taxon>Eukaryota</taxon>
        <taxon>Metazoa</taxon>
        <taxon>Ecdysozoa</taxon>
        <taxon>Arthropoda</taxon>
        <taxon>Chelicerata</taxon>
        <taxon>Arachnida</taxon>
        <taxon>Araneae</taxon>
        <taxon>Araneomorphae</taxon>
        <taxon>Entelegynae</taxon>
        <taxon>Araneoidea</taxon>
        <taxon>Araneidae</taxon>
        <taxon>Caerostris</taxon>
    </lineage>
</organism>
<reference evidence="1 2" key="1">
    <citation type="submission" date="2021-06" db="EMBL/GenBank/DDBJ databases">
        <title>Caerostris extrusa draft genome.</title>
        <authorList>
            <person name="Kono N."/>
            <person name="Arakawa K."/>
        </authorList>
    </citation>
    <scope>NUCLEOTIDE SEQUENCE [LARGE SCALE GENOMIC DNA]</scope>
</reference>
<dbReference type="EMBL" id="BPLR01006592">
    <property type="protein sequence ID" value="GIY11003.1"/>
    <property type="molecule type" value="Genomic_DNA"/>
</dbReference>
<dbReference type="Proteomes" id="UP001054945">
    <property type="component" value="Unassembled WGS sequence"/>
</dbReference>
<evidence type="ECO:0000313" key="1">
    <source>
        <dbReference type="EMBL" id="GIY11003.1"/>
    </source>
</evidence>
<keyword evidence="2" id="KW-1185">Reference proteome</keyword>
<dbReference type="AlphaFoldDB" id="A0AAV4QLS6"/>
<comment type="caution">
    <text evidence="1">The sequence shown here is derived from an EMBL/GenBank/DDBJ whole genome shotgun (WGS) entry which is preliminary data.</text>
</comment>
<accession>A0AAV4QLS6</accession>
<sequence length="88" mass="9916">MRHLDLPSSRGPQAGPRINSYLRFEKKGDRTRLFYLRPHLFLMASEGRKKEPGVTLVETGYVLCIPALDNLLRTTSSQQPHAGPRPSS</sequence>